<name>A0A937W1A0_UNCTE</name>
<dbReference type="InterPro" id="IPR032830">
    <property type="entry name" value="XPB/Ssl2_N"/>
</dbReference>
<dbReference type="EMBL" id="VGLS01000308">
    <property type="protein sequence ID" value="MBM3224363.1"/>
    <property type="molecule type" value="Genomic_DNA"/>
</dbReference>
<proteinExistence type="predicted"/>
<sequence>MRQGTLTLQRDGLLQIARAVPGDTTAVEAAVSTFAEHVRSTDSQESYRLTAASIWQARRRGQTLADILHALETHSPTAVPAKVRAEITRWSRQIDRLTLEMDQGRLLLHGSSPLAITAVQQHRTLQTFVTRSINATTVELHADLCPAPDL</sequence>
<dbReference type="Proteomes" id="UP000712673">
    <property type="component" value="Unassembled WGS sequence"/>
</dbReference>
<dbReference type="Pfam" id="PF13625">
    <property type="entry name" value="Helicase_C_3"/>
    <property type="match status" value="1"/>
</dbReference>
<accession>A0A937W1A0</accession>
<dbReference type="AlphaFoldDB" id="A0A937W1A0"/>
<protein>
    <recommendedName>
        <fullName evidence="1">Helicase XPB/Ssl2 N-terminal domain-containing protein</fullName>
    </recommendedName>
</protein>
<gene>
    <name evidence="2" type="ORF">FJZ47_11240</name>
</gene>
<organism evidence="2 3">
    <name type="scientific">Tectimicrobiota bacterium</name>
    <dbReference type="NCBI Taxonomy" id="2528274"/>
    <lineage>
        <taxon>Bacteria</taxon>
        <taxon>Pseudomonadati</taxon>
        <taxon>Nitrospinota/Tectimicrobiota group</taxon>
        <taxon>Candidatus Tectimicrobiota</taxon>
    </lineage>
</organism>
<comment type="caution">
    <text evidence="2">The sequence shown here is derived from an EMBL/GenBank/DDBJ whole genome shotgun (WGS) entry which is preliminary data.</text>
</comment>
<evidence type="ECO:0000313" key="3">
    <source>
        <dbReference type="Proteomes" id="UP000712673"/>
    </source>
</evidence>
<feature type="domain" description="Helicase XPB/Ssl2 N-terminal" evidence="1">
    <location>
        <begin position="24"/>
        <end position="133"/>
    </location>
</feature>
<reference evidence="2" key="1">
    <citation type="submission" date="2019-03" db="EMBL/GenBank/DDBJ databases">
        <title>Lake Tanganyika Metagenome-Assembled Genomes (MAGs).</title>
        <authorList>
            <person name="Tran P."/>
        </authorList>
    </citation>
    <scope>NUCLEOTIDE SEQUENCE</scope>
    <source>
        <strain evidence="2">K_DeepCast_65m_m2_066</strain>
    </source>
</reference>
<evidence type="ECO:0000259" key="1">
    <source>
        <dbReference type="Pfam" id="PF13625"/>
    </source>
</evidence>
<evidence type="ECO:0000313" key="2">
    <source>
        <dbReference type="EMBL" id="MBM3224363.1"/>
    </source>
</evidence>